<dbReference type="Gene3D" id="1.10.357.10">
    <property type="entry name" value="Tetracycline Repressor, domain 2"/>
    <property type="match status" value="1"/>
</dbReference>
<keyword evidence="2 4" id="KW-0238">DNA-binding</keyword>
<dbReference type="SUPFAM" id="SSF48498">
    <property type="entry name" value="Tetracyclin repressor-like, C-terminal domain"/>
    <property type="match status" value="1"/>
</dbReference>
<dbReference type="PROSITE" id="PS50977">
    <property type="entry name" value="HTH_TETR_2"/>
    <property type="match status" value="1"/>
</dbReference>
<organism evidence="6 7">
    <name type="scientific">Devosia crocina</name>
    <dbReference type="NCBI Taxonomy" id="429728"/>
    <lineage>
        <taxon>Bacteria</taxon>
        <taxon>Pseudomonadati</taxon>
        <taxon>Pseudomonadota</taxon>
        <taxon>Alphaproteobacteria</taxon>
        <taxon>Hyphomicrobiales</taxon>
        <taxon>Devosiaceae</taxon>
        <taxon>Devosia</taxon>
    </lineage>
</organism>
<dbReference type="InterPro" id="IPR036271">
    <property type="entry name" value="Tet_transcr_reg_TetR-rel_C_sf"/>
</dbReference>
<gene>
    <name evidence="6" type="ORF">SAMN05216456_0572</name>
</gene>
<dbReference type="EMBL" id="FPCK01000001">
    <property type="protein sequence ID" value="SFV28674.1"/>
    <property type="molecule type" value="Genomic_DNA"/>
</dbReference>
<protein>
    <submittedName>
        <fullName evidence="6">DNA-binding transcriptional regulator, AcrR family</fullName>
    </submittedName>
</protein>
<dbReference type="AlphaFoldDB" id="A0A1I7N1Y2"/>
<feature type="DNA-binding region" description="H-T-H motif" evidence="4">
    <location>
        <begin position="27"/>
        <end position="46"/>
    </location>
</feature>
<dbReference type="PRINTS" id="PR00455">
    <property type="entry name" value="HTHTETR"/>
</dbReference>
<feature type="domain" description="HTH tetR-type" evidence="5">
    <location>
        <begin position="4"/>
        <end position="64"/>
    </location>
</feature>
<evidence type="ECO:0000313" key="6">
    <source>
        <dbReference type="EMBL" id="SFV28674.1"/>
    </source>
</evidence>
<reference evidence="6 7" key="1">
    <citation type="submission" date="2016-10" db="EMBL/GenBank/DDBJ databases">
        <authorList>
            <person name="de Groot N.N."/>
        </authorList>
    </citation>
    <scope>NUCLEOTIDE SEQUENCE [LARGE SCALE GENOMIC DNA]</scope>
    <source>
        <strain evidence="6 7">IPL20</strain>
    </source>
</reference>
<evidence type="ECO:0000256" key="1">
    <source>
        <dbReference type="ARBA" id="ARBA00023015"/>
    </source>
</evidence>
<dbReference type="STRING" id="429728.SAMN05216456_0572"/>
<dbReference type="SUPFAM" id="SSF46689">
    <property type="entry name" value="Homeodomain-like"/>
    <property type="match status" value="1"/>
</dbReference>
<proteinExistence type="predicted"/>
<evidence type="ECO:0000256" key="4">
    <source>
        <dbReference type="PROSITE-ProRule" id="PRU00335"/>
    </source>
</evidence>
<sequence>MCCMDKRTNIIAGAERIFENQGFRGIGVDGILAPSGTSTRTLYKHFGSREGLVLAVVAERHRSFMERLRDWPEAHDPIGSLFDVLESWLSEHGARGCMLLRAHSEYAGSHPDIASLVRQQKREFADEIARRVETALGQPNNEIALSIWLLFEGATAAASVTDKPVVQSAKRAALTLLSDR</sequence>
<name>A0A1I7N1Y2_9HYPH</name>
<keyword evidence="1" id="KW-0805">Transcription regulation</keyword>
<dbReference type="Proteomes" id="UP000199074">
    <property type="component" value="Unassembled WGS sequence"/>
</dbReference>
<dbReference type="PANTHER" id="PTHR47506">
    <property type="entry name" value="TRANSCRIPTIONAL REGULATORY PROTEIN"/>
    <property type="match status" value="1"/>
</dbReference>
<evidence type="ECO:0000313" key="7">
    <source>
        <dbReference type="Proteomes" id="UP000199074"/>
    </source>
</evidence>
<accession>A0A1I7N1Y2</accession>
<dbReference type="InterPro" id="IPR001647">
    <property type="entry name" value="HTH_TetR"/>
</dbReference>
<dbReference type="PANTHER" id="PTHR47506:SF6">
    <property type="entry name" value="HTH-TYPE TRANSCRIPTIONAL REPRESSOR NEMR"/>
    <property type="match status" value="1"/>
</dbReference>
<evidence type="ECO:0000259" key="5">
    <source>
        <dbReference type="PROSITE" id="PS50977"/>
    </source>
</evidence>
<dbReference type="GO" id="GO:0003677">
    <property type="term" value="F:DNA binding"/>
    <property type="evidence" value="ECO:0007669"/>
    <property type="project" value="UniProtKB-UniRule"/>
</dbReference>
<dbReference type="Pfam" id="PF00440">
    <property type="entry name" value="TetR_N"/>
    <property type="match status" value="1"/>
</dbReference>
<keyword evidence="3" id="KW-0804">Transcription</keyword>
<evidence type="ECO:0000256" key="3">
    <source>
        <dbReference type="ARBA" id="ARBA00023163"/>
    </source>
</evidence>
<keyword evidence="7" id="KW-1185">Reference proteome</keyword>
<evidence type="ECO:0000256" key="2">
    <source>
        <dbReference type="ARBA" id="ARBA00023125"/>
    </source>
</evidence>
<dbReference type="InterPro" id="IPR009057">
    <property type="entry name" value="Homeodomain-like_sf"/>
</dbReference>